<feature type="domain" description="Acylphosphatase-like" evidence="6">
    <location>
        <begin position="7"/>
        <end position="94"/>
    </location>
</feature>
<dbReference type="PROSITE" id="PS00151">
    <property type="entry name" value="ACYLPHOSPHATASE_2"/>
    <property type="match status" value="1"/>
</dbReference>
<sequence>MKIADRTVRARMTGRVQGVSFRAWTCREATKLDLKGWVRNEPDGSVSALLSGAPKAVATMTKLLRDGPVAARVSDVRIEEAEPLDLPDRFEIRY</sequence>
<dbReference type="PROSITE" id="PS51160">
    <property type="entry name" value="ACYLPHOSPHATASE_3"/>
    <property type="match status" value="1"/>
</dbReference>
<comment type="similarity">
    <text evidence="1 5">Belongs to the acylphosphatase family.</text>
</comment>
<dbReference type="KEGG" id="orm:HTY61_03840"/>
<dbReference type="InterPro" id="IPR036046">
    <property type="entry name" value="Acylphosphatase-like_dom_sf"/>
</dbReference>
<organism evidence="7 8">
    <name type="scientific">Oricola thermophila</name>
    <dbReference type="NCBI Taxonomy" id="2742145"/>
    <lineage>
        <taxon>Bacteria</taxon>
        <taxon>Pseudomonadati</taxon>
        <taxon>Pseudomonadota</taxon>
        <taxon>Alphaproteobacteria</taxon>
        <taxon>Hyphomicrobiales</taxon>
        <taxon>Ahrensiaceae</taxon>
        <taxon>Oricola</taxon>
    </lineage>
</organism>
<dbReference type="SUPFAM" id="SSF54975">
    <property type="entry name" value="Acylphosphatase/BLUF domain-like"/>
    <property type="match status" value="1"/>
</dbReference>
<evidence type="ECO:0000256" key="1">
    <source>
        <dbReference type="ARBA" id="ARBA00005614"/>
    </source>
</evidence>
<evidence type="ECO:0000313" key="8">
    <source>
        <dbReference type="Proteomes" id="UP000509367"/>
    </source>
</evidence>
<keyword evidence="4" id="KW-0378">Hydrolase</keyword>
<dbReference type="Proteomes" id="UP000509367">
    <property type="component" value="Chromosome"/>
</dbReference>
<dbReference type="AlphaFoldDB" id="A0A6N1V9H8"/>
<dbReference type="InterPro" id="IPR020456">
    <property type="entry name" value="Acylphosphatase"/>
</dbReference>
<evidence type="ECO:0000256" key="2">
    <source>
        <dbReference type="ARBA" id="ARBA00012150"/>
    </source>
</evidence>
<accession>A0A6N1V9H8</accession>
<dbReference type="EC" id="3.6.1.7" evidence="2 4"/>
<evidence type="ECO:0000259" key="6">
    <source>
        <dbReference type="PROSITE" id="PS51160"/>
    </source>
</evidence>
<dbReference type="InterPro" id="IPR001792">
    <property type="entry name" value="Acylphosphatase-like_dom"/>
</dbReference>
<evidence type="ECO:0000256" key="5">
    <source>
        <dbReference type="RuleBase" id="RU004168"/>
    </source>
</evidence>
<dbReference type="Gene3D" id="3.30.70.100">
    <property type="match status" value="1"/>
</dbReference>
<protein>
    <recommendedName>
        <fullName evidence="2 4">acylphosphatase</fullName>
        <ecNumber evidence="2 4">3.6.1.7</ecNumber>
    </recommendedName>
</protein>
<name>A0A6N1V9H8_9HYPH</name>
<dbReference type="PANTHER" id="PTHR47268">
    <property type="entry name" value="ACYLPHOSPHATASE"/>
    <property type="match status" value="1"/>
</dbReference>
<proteinExistence type="inferred from homology"/>
<feature type="active site" evidence="4">
    <location>
        <position position="40"/>
    </location>
</feature>
<dbReference type="GO" id="GO:0003998">
    <property type="term" value="F:acylphosphatase activity"/>
    <property type="evidence" value="ECO:0007669"/>
    <property type="project" value="UniProtKB-EC"/>
</dbReference>
<dbReference type="Pfam" id="PF00708">
    <property type="entry name" value="Acylphosphatase"/>
    <property type="match status" value="1"/>
</dbReference>
<evidence type="ECO:0000256" key="4">
    <source>
        <dbReference type="PROSITE-ProRule" id="PRU00520"/>
    </source>
</evidence>
<dbReference type="PRINTS" id="PR00112">
    <property type="entry name" value="ACYLPHPHTASE"/>
</dbReference>
<dbReference type="PANTHER" id="PTHR47268:SF4">
    <property type="entry name" value="ACYLPHOSPHATASE"/>
    <property type="match status" value="1"/>
</dbReference>
<comment type="catalytic activity">
    <reaction evidence="3 4">
        <text>an acyl phosphate + H2O = a carboxylate + phosphate + H(+)</text>
        <dbReference type="Rhea" id="RHEA:14965"/>
        <dbReference type="ChEBI" id="CHEBI:15377"/>
        <dbReference type="ChEBI" id="CHEBI:15378"/>
        <dbReference type="ChEBI" id="CHEBI:29067"/>
        <dbReference type="ChEBI" id="CHEBI:43474"/>
        <dbReference type="ChEBI" id="CHEBI:59918"/>
        <dbReference type="EC" id="3.6.1.7"/>
    </reaction>
</comment>
<keyword evidence="8" id="KW-1185">Reference proteome</keyword>
<evidence type="ECO:0000313" key="7">
    <source>
        <dbReference type="EMBL" id="QKV17661.1"/>
    </source>
</evidence>
<evidence type="ECO:0000256" key="3">
    <source>
        <dbReference type="ARBA" id="ARBA00047645"/>
    </source>
</evidence>
<dbReference type="EMBL" id="CP054836">
    <property type="protein sequence ID" value="QKV17661.1"/>
    <property type="molecule type" value="Genomic_DNA"/>
</dbReference>
<dbReference type="InterPro" id="IPR017968">
    <property type="entry name" value="Acylphosphatase_CS"/>
</dbReference>
<feature type="active site" evidence="4">
    <location>
        <position position="22"/>
    </location>
</feature>
<reference evidence="7 8" key="1">
    <citation type="submission" date="2020-06" db="EMBL/GenBank/DDBJ databases">
        <title>Oricola thermophila sp. nov. isolated from a tidal sediments.</title>
        <authorList>
            <person name="Kwon K.K."/>
            <person name="Yang S.-H."/>
            <person name="Park M.-J."/>
        </authorList>
    </citation>
    <scope>NUCLEOTIDE SEQUENCE [LARGE SCALE GENOMIC DNA]</scope>
    <source>
        <strain evidence="7 8">MEBiC13590</strain>
    </source>
</reference>
<gene>
    <name evidence="7" type="ORF">HTY61_03840</name>
</gene>